<dbReference type="SUPFAM" id="SSF48452">
    <property type="entry name" value="TPR-like"/>
    <property type="match status" value="1"/>
</dbReference>
<dbReference type="Proteomes" id="UP001595976">
    <property type="component" value="Unassembled WGS sequence"/>
</dbReference>
<keyword evidence="1" id="KW-0802">TPR repeat</keyword>
<evidence type="ECO:0000313" key="3">
    <source>
        <dbReference type="Proteomes" id="UP001595976"/>
    </source>
</evidence>
<evidence type="ECO:0008006" key="4">
    <source>
        <dbReference type="Google" id="ProtNLM"/>
    </source>
</evidence>
<dbReference type="RefSeq" id="WP_158444090.1">
    <property type="nucleotide sequence ID" value="NZ_JAOAOS010000003.1"/>
</dbReference>
<organism evidence="2 3">
    <name type="scientific">Bosea minatitlanensis</name>
    <dbReference type="NCBI Taxonomy" id="128782"/>
    <lineage>
        <taxon>Bacteria</taxon>
        <taxon>Pseudomonadati</taxon>
        <taxon>Pseudomonadota</taxon>
        <taxon>Alphaproteobacteria</taxon>
        <taxon>Hyphomicrobiales</taxon>
        <taxon>Boseaceae</taxon>
        <taxon>Bosea</taxon>
    </lineage>
</organism>
<name>A0ABW0F6L2_9HYPH</name>
<dbReference type="InterPro" id="IPR011990">
    <property type="entry name" value="TPR-like_helical_dom_sf"/>
</dbReference>
<protein>
    <recommendedName>
        <fullName evidence="4">Tetratricopeptide repeat protein</fullName>
    </recommendedName>
</protein>
<keyword evidence="3" id="KW-1185">Reference proteome</keyword>
<evidence type="ECO:0000256" key="1">
    <source>
        <dbReference type="PROSITE-ProRule" id="PRU00339"/>
    </source>
</evidence>
<dbReference type="EMBL" id="JBHSLI010000007">
    <property type="protein sequence ID" value="MFC5294803.1"/>
    <property type="molecule type" value="Genomic_DNA"/>
</dbReference>
<proteinExistence type="predicted"/>
<evidence type="ECO:0000313" key="2">
    <source>
        <dbReference type="EMBL" id="MFC5294803.1"/>
    </source>
</evidence>
<accession>A0ABW0F6L2</accession>
<comment type="caution">
    <text evidence="2">The sequence shown here is derived from an EMBL/GenBank/DDBJ whole genome shotgun (WGS) entry which is preliminary data.</text>
</comment>
<sequence>MGDSADDHERLDEEAVASIRAGLARALASDAFSAAPQLSAFLSFVVERTLEGRSAELKGYTIAVEALGRPADFDPQADPIVRVEAGRLRRALTQYYAGDGQNDPVRMSMPVGGYVPAFEFVAPGAGAEGQEAEAGEEEAGEGEDVAALVDPAARRWPAAALAGLGCALLALLVWYLEPFGRHPAPPAPGSPPPVRAAATAPAPSSDMIQTVAVAIAAPRVPEDPRIADALRRVSEAFVDVMARFDDIVIVKAPAPGDAAPKDVDYVFEISSVSTGSVLEGFGRLRAAKDGRIVWTTSATRPAGEELQDQDLADIGRRVGTRLAEPFGIIHADFRQNGTSSAMQCIFQALDYRRFLTDEKRNATRECLAKLVERDPEFYPAWAQLAMLGAEEAAAGPEADRRAMLDNALSAALVAMRLAPSGARAQQAMMDVLFLRGTAGDAIKAGREALNRNPYDPDVMADLGSVYVRLNRPAEGLPLLERAVMLSPGRPPSYDFYAYLAAYLTGAKRLSETYASVLAADSTPCSLLGQALQAAANGDSAKRDAALQELGKRIPRFAADPYLYLTRKGFTAELAQRIVADLGLPAP</sequence>
<feature type="repeat" description="TPR" evidence="1">
    <location>
        <begin position="456"/>
        <end position="489"/>
    </location>
</feature>
<gene>
    <name evidence="2" type="ORF">ACFPK2_17575</name>
</gene>
<reference evidence="3" key="1">
    <citation type="journal article" date="2019" name="Int. J. Syst. Evol. Microbiol.">
        <title>The Global Catalogue of Microorganisms (GCM) 10K type strain sequencing project: providing services to taxonomists for standard genome sequencing and annotation.</title>
        <authorList>
            <consortium name="The Broad Institute Genomics Platform"/>
            <consortium name="The Broad Institute Genome Sequencing Center for Infectious Disease"/>
            <person name="Wu L."/>
            <person name="Ma J."/>
        </authorList>
    </citation>
    <scope>NUCLEOTIDE SEQUENCE [LARGE SCALE GENOMIC DNA]</scope>
    <source>
        <strain evidence="3">CGMCC 1.15643</strain>
    </source>
</reference>
<dbReference type="Gene3D" id="1.25.40.10">
    <property type="entry name" value="Tetratricopeptide repeat domain"/>
    <property type="match status" value="1"/>
</dbReference>
<dbReference type="InterPro" id="IPR019734">
    <property type="entry name" value="TPR_rpt"/>
</dbReference>
<dbReference type="PROSITE" id="PS50005">
    <property type="entry name" value="TPR"/>
    <property type="match status" value="1"/>
</dbReference>